<name>A0ABU8H7X0_9SPHN</name>
<comment type="caution">
    <text evidence="1">The sequence shown here is derived from an EMBL/GenBank/DDBJ whole genome shotgun (WGS) entry which is preliminary data.</text>
</comment>
<protein>
    <submittedName>
        <fullName evidence="1">Uncharacterized protein</fullName>
    </submittedName>
</protein>
<reference evidence="1 2" key="1">
    <citation type="journal article" date="2013" name="Int. J. Syst. Evol. Microbiol.">
        <title>Sphingomonas kyungheensis sp. nov., a bacterium with ginsenoside-converting activity isolated from soil of a ginseng field.</title>
        <authorList>
            <person name="Son H.M."/>
            <person name="Yang J.E."/>
            <person name="Park Y."/>
            <person name="Han C.K."/>
            <person name="Kim S.G."/>
            <person name="Kook M."/>
            <person name="Yi T.H."/>
        </authorList>
    </citation>
    <scope>NUCLEOTIDE SEQUENCE [LARGE SCALE GENOMIC DNA]</scope>
    <source>
        <strain evidence="1 2">LMG 26582</strain>
    </source>
</reference>
<evidence type="ECO:0000313" key="1">
    <source>
        <dbReference type="EMBL" id="MEI5689118.1"/>
    </source>
</evidence>
<sequence length="162" mass="17682">MELLCSEVLTSCGIPAMFTDASGWPVWEMPGHVLMNSGKMASLQALGDILIPCAPTNLVISIKSEVARERLLYSANSIEGVGFGFFKEPEEFWTSSRMSLYKRMGFSAIYMPDMTHAAVMTHVSAAGDARHAVNINGTDLYRPLSVFGDDMKRVVGRSSALL</sequence>
<keyword evidence="2" id="KW-1185">Reference proteome</keyword>
<dbReference type="RefSeq" id="WP_336546253.1">
    <property type="nucleotide sequence ID" value="NZ_JBBBDM010000021.1"/>
</dbReference>
<evidence type="ECO:0000313" key="2">
    <source>
        <dbReference type="Proteomes" id="UP001367771"/>
    </source>
</evidence>
<dbReference type="Proteomes" id="UP001367771">
    <property type="component" value="Unassembled WGS sequence"/>
</dbReference>
<proteinExistence type="predicted"/>
<accession>A0ABU8H7X0</accession>
<organism evidence="1 2">
    <name type="scientific">Sphingomonas kyungheensis</name>
    <dbReference type="NCBI Taxonomy" id="1069987"/>
    <lineage>
        <taxon>Bacteria</taxon>
        <taxon>Pseudomonadati</taxon>
        <taxon>Pseudomonadota</taxon>
        <taxon>Alphaproteobacteria</taxon>
        <taxon>Sphingomonadales</taxon>
        <taxon>Sphingomonadaceae</taxon>
        <taxon>Sphingomonas</taxon>
    </lineage>
</organism>
<gene>
    <name evidence="1" type="ORF">V8201_18660</name>
</gene>
<dbReference type="EMBL" id="JBBBDM010000021">
    <property type="protein sequence ID" value="MEI5689118.1"/>
    <property type="molecule type" value="Genomic_DNA"/>
</dbReference>